<dbReference type="AlphaFoldDB" id="A0A8K0CNR5"/>
<keyword evidence="9" id="KW-0807">Transducer</keyword>
<name>A0A8K0CNR5_IGNLU</name>
<keyword evidence="7" id="KW-0472">Membrane</keyword>
<dbReference type="GO" id="GO:0007165">
    <property type="term" value="P:signal transduction"/>
    <property type="evidence" value="ECO:0007669"/>
    <property type="project" value="UniProtKB-KW"/>
</dbReference>
<keyword evidence="4" id="KW-0812">Transmembrane</keyword>
<accession>A0A8K0CNR5</accession>
<keyword evidence="3" id="KW-0716">Sensory transduction</keyword>
<dbReference type="GO" id="GO:0005549">
    <property type="term" value="F:odorant binding"/>
    <property type="evidence" value="ECO:0007669"/>
    <property type="project" value="InterPro"/>
</dbReference>
<comment type="subcellular location">
    <subcellularLocation>
        <location evidence="1">Cell membrane</location>
        <topology evidence="1">Multi-pass membrane protein</topology>
    </subcellularLocation>
</comment>
<keyword evidence="11" id="KW-1185">Reference proteome</keyword>
<evidence type="ECO:0000256" key="5">
    <source>
        <dbReference type="ARBA" id="ARBA00022725"/>
    </source>
</evidence>
<evidence type="ECO:0000256" key="8">
    <source>
        <dbReference type="ARBA" id="ARBA00023170"/>
    </source>
</evidence>
<dbReference type="EMBL" id="VTPC01078309">
    <property type="protein sequence ID" value="KAF2888326.1"/>
    <property type="molecule type" value="Genomic_DNA"/>
</dbReference>
<proteinExistence type="predicted"/>
<keyword evidence="2" id="KW-1003">Cell membrane</keyword>
<evidence type="ECO:0000256" key="7">
    <source>
        <dbReference type="ARBA" id="ARBA00023136"/>
    </source>
</evidence>
<evidence type="ECO:0000256" key="2">
    <source>
        <dbReference type="ARBA" id="ARBA00022475"/>
    </source>
</evidence>
<evidence type="ECO:0000256" key="3">
    <source>
        <dbReference type="ARBA" id="ARBA00022606"/>
    </source>
</evidence>
<evidence type="ECO:0000256" key="4">
    <source>
        <dbReference type="ARBA" id="ARBA00022692"/>
    </source>
</evidence>
<dbReference type="Pfam" id="PF02949">
    <property type="entry name" value="7tm_6"/>
    <property type="match status" value="1"/>
</dbReference>
<evidence type="ECO:0000256" key="9">
    <source>
        <dbReference type="ARBA" id="ARBA00023224"/>
    </source>
</evidence>
<reference evidence="10" key="1">
    <citation type="submission" date="2019-08" db="EMBL/GenBank/DDBJ databases">
        <title>The genome of the North American firefly Photinus pyralis.</title>
        <authorList>
            <consortium name="Photinus pyralis genome working group"/>
            <person name="Fallon T.R."/>
            <person name="Sander Lower S.E."/>
            <person name="Weng J.-K."/>
        </authorList>
    </citation>
    <scope>NUCLEOTIDE SEQUENCE</scope>
    <source>
        <strain evidence="10">TRF0915ILg1</strain>
        <tissue evidence="10">Whole body</tissue>
    </source>
</reference>
<keyword evidence="8" id="KW-0675">Receptor</keyword>
<dbReference type="Proteomes" id="UP000801492">
    <property type="component" value="Unassembled WGS sequence"/>
</dbReference>
<dbReference type="PANTHER" id="PTHR21137:SF35">
    <property type="entry name" value="ODORANT RECEPTOR 19A-RELATED"/>
    <property type="match status" value="1"/>
</dbReference>
<sequence>LSFRAQVRHAFSFVVFSCRLCFYCIPANYITNKALAVSDAVYSSKWYFHKFSRLKVTLLLMIQNSLNGITIKACDLITINAETTVKVLRVAWSASSILRGLRQN</sequence>
<evidence type="ECO:0000313" key="11">
    <source>
        <dbReference type="Proteomes" id="UP000801492"/>
    </source>
</evidence>
<dbReference type="GO" id="GO:0005886">
    <property type="term" value="C:plasma membrane"/>
    <property type="evidence" value="ECO:0007669"/>
    <property type="project" value="UniProtKB-SubCell"/>
</dbReference>
<comment type="caution">
    <text evidence="10">The sequence shown here is derived from an EMBL/GenBank/DDBJ whole genome shotgun (WGS) entry which is preliminary data.</text>
</comment>
<evidence type="ECO:0000256" key="1">
    <source>
        <dbReference type="ARBA" id="ARBA00004651"/>
    </source>
</evidence>
<evidence type="ECO:0000256" key="6">
    <source>
        <dbReference type="ARBA" id="ARBA00022989"/>
    </source>
</evidence>
<dbReference type="PANTHER" id="PTHR21137">
    <property type="entry name" value="ODORANT RECEPTOR"/>
    <property type="match status" value="1"/>
</dbReference>
<gene>
    <name evidence="10" type="ORF">ILUMI_17847</name>
</gene>
<dbReference type="InterPro" id="IPR004117">
    <property type="entry name" value="7tm6_olfct_rcpt"/>
</dbReference>
<protein>
    <submittedName>
        <fullName evidence="10">Uncharacterized protein</fullName>
    </submittedName>
</protein>
<evidence type="ECO:0000313" key="10">
    <source>
        <dbReference type="EMBL" id="KAF2888326.1"/>
    </source>
</evidence>
<feature type="non-terminal residue" evidence="10">
    <location>
        <position position="104"/>
    </location>
</feature>
<organism evidence="10 11">
    <name type="scientific">Ignelater luminosus</name>
    <name type="common">Cucubano</name>
    <name type="synonym">Pyrophorus luminosus</name>
    <dbReference type="NCBI Taxonomy" id="2038154"/>
    <lineage>
        <taxon>Eukaryota</taxon>
        <taxon>Metazoa</taxon>
        <taxon>Ecdysozoa</taxon>
        <taxon>Arthropoda</taxon>
        <taxon>Hexapoda</taxon>
        <taxon>Insecta</taxon>
        <taxon>Pterygota</taxon>
        <taxon>Neoptera</taxon>
        <taxon>Endopterygota</taxon>
        <taxon>Coleoptera</taxon>
        <taxon>Polyphaga</taxon>
        <taxon>Elateriformia</taxon>
        <taxon>Elateroidea</taxon>
        <taxon>Elateridae</taxon>
        <taxon>Agrypninae</taxon>
        <taxon>Pyrophorini</taxon>
        <taxon>Ignelater</taxon>
    </lineage>
</organism>
<keyword evidence="5" id="KW-0552">Olfaction</keyword>
<keyword evidence="6" id="KW-1133">Transmembrane helix</keyword>
<dbReference type="GO" id="GO:0004984">
    <property type="term" value="F:olfactory receptor activity"/>
    <property type="evidence" value="ECO:0007669"/>
    <property type="project" value="InterPro"/>
</dbReference>